<dbReference type="EMBL" id="JABBGJ010000093">
    <property type="protein sequence ID" value="NMM04463.1"/>
    <property type="molecule type" value="Genomic_DNA"/>
</dbReference>
<protein>
    <recommendedName>
        <fullName evidence="3">Transposase</fullName>
    </recommendedName>
</protein>
<dbReference type="Proteomes" id="UP000544134">
    <property type="component" value="Unassembled WGS sequence"/>
</dbReference>
<dbReference type="AlphaFoldDB" id="A0A848ITP7"/>
<evidence type="ECO:0008006" key="3">
    <source>
        <dbReference type="Google" id="ProtNLM"/>
    </source>
</evidence>
<proteinExistence type="predicted"/>
<reference evidence="1 2" key="1">
    <citation type="submission" date="2020-04" db="EMBL/GenBank/DDBJ databases">
        <title>Paraburkholderia sp. RP-4-7 isolated from soil.</title>
        <authorList>
            <person name="Dahal R.H."/>
        </authorList>
    </citation>
    <scope>NUCLEOTIDE SEQUENCE [LARGE SCALE GENOMIC DNA]</scope>
    <source>
        <strain evidence="1 2">RP-4-7</strain>
    </source>
</reference>
<accession>A0A848ITP7</accession>
<keyword evidence="2" id="KW-1185">Reference proteome</keyword>
<name>A0A848ITP7_9BURK</name>
<comment type="caution">
    <text evidence="1">The sequence shown here is derived from an EMBL/GenBank/DDBJ whole genome shotgun (WGS) entry which is preliminary data.</text>
</comment>
<evidence type="ECO:0000313" key="2">
    <source>
        <dbReference type="Proteomes" id="UP000544134"/>
    </source>
</evidence>
<sequence length="72" mass="8022">MQAEIYKGYSIWGHAILQQMDILEPERYAASGTITQHTKVIETSGILGSFETEEDARQAGLAWARAWVDSHG</sequence>
<gene>
    <name evidence="1" type="ORF">HHL24_42335</name>
</gene>
<organism evidence="1 2">
    <name type="scientific">Paraburkholderia polaris</name>
    <dbReference type="NCBI Taxonomy" id="2728848"/>
    <lineage>
        <taxon>Bacteria</taxon>
        <taxon>Pseudomonadati</taxon>
        <taxon>Pseudomonadota</taxon>
        <taxon>Betaproteobacteria</taxon>
        <taxon>Burkholderiales</taxon>
        <taxon>Burkholderiaceae</taxon>
        <taxon>Paraburkholderia</taxon>
    </lineage>
</organism>
<dbReference type="RefSeq" id="WP_121113242.1">
    <property type="nucleotide sequence ID" value="NZ_JABBGJ010000093.1"/>
</dbReference>
<evidence type="ECO:0000313" key="1">
    <source>
        <dbReference type="EMBL" id="NMM04463.1"/>
    </source>
</evidence>